<dbReference type="InterPro" id="IPR001680">
    <property type="entry name" value="WD40_rpt"/>
</dbReference>
<evidence type="ECO:0000313" key="4">
    <source>
        <dbReference type="EMBL" id="ACU75581.1"/>
    </source>
</evidence>
<organism evidence="4 5">
    <name type="scientific">Catenulispora acidiphila (strain DSM 44928 / JCM 14897 / NBRC 102108 / NRRL B-24433 / ID139908)</name>
    <dbReference type="NCBI Taxonomy" id="479433"/>
    <lineage>
        <taxon>Bacteria</taxon>
        <taxon>Bacillati</taxon>
        <taxon>Actinomycetota</taxon>
        <taxon>Actinomycetes</taxon>
        <taxon>Catenulisporales</taxon>
        <taxon>Catenulisporaceae</taxon>
        <taxon>Catenulispora</taxon>
    </lineage>
</organism>
<sequence>MAGHAGRFRELLCRLSCVSGGVDTFSRMGEFEVGGLLQLMRGADPADPGTWAGWRGGWEELVDEFLDEGALDDGAYVVIPQVIDAAVGLAPEHMVDFWIRLGYAVAAPDSGAVPADLAAGYVAALRRAEQAVVRVLAAADVPFTRCTDLVLSGVAFSGHRIGRALWAISDVLSDHVLHCPGCDWECDYSTVVPGLPSRAEGHMWTESGIPLDASPQAVLAMAASLVATKGTPTWAAEEAAEQLSVLMGCFQCAHCGNTWSIADSLAPPPDGARPLDPDSLVVLDTPVPAGQPVSPTEETAMMAVTALLGCDAGVNAVAIVAGSDRPTLVVGGGDRGLIHVWDMATGQALREPLAGHPDRILTLAAIPKPDGGAWLASGGEGGSIGLWDPWTGEKIRQPEVTWAGGVSGVCAATMPDGRVLLASARTRGAVRVSEPVSGDIRARLNPFGHPIASIAPLPVAAGYTTIAGTDQSGRVYVWDPSISDPHECEHGAALAPSKDGLADAGHTFVQAVAAVPLRGKTLLATGDRKGNLALWDPATGTATGQTLPSDVKGRTLSALTATELPDGRTLVITGSTQGSTLRWWEPETGAVSTIDVGAAVTSLAVTGSTLVVGHTRGVFIMQLA</sequence>
<gene>
    <name evidence="4" type="ordered locus">Caci_6735</name>
</gene>
<dbReference type="PROSITE" id="PS50082">
    <property type="entry name" value="WD_REPEATS_2"/>
    <property type="match status" value="1"/>
</dbReference>
<proteinExistence type="predicted"/>
<keyword evidence="5" id="KW-1185">Reference proteome</keyword>
<dbReference type="Pfam" id="PF00400">
    <property type="entry name" value="WD40"/>
    <property type="match status" value="1"/>
</dbReference>
<dbReference type="AlphaFoldDB" id="C7Q1N0"/>
<dbReference type="InterPro" id="IPR036322">
    <property type="entry name" value="WD40_repeat_dom_sf"/>
</dbReference>
<reference evidence="4 5" key="1">
    <citation type="journal article" date="2009" name="Stand. Genomic Sci.">
        <title>Complete genome sequence of Catenulispora acidiphila type strain (ID 139908).</title>
        <authorList>
            <person name="Copeland A."/>
            <person name="Lapidus A."/>
            <person name="Glavina Del Rio T."/>
            <person name="Nolan M."/>
            <person name="Lucas S."/>
            <person name="Chen F."/>
            <person name="Tice H."/>
            <person name="Cheng J.F."/>
            <person name="Bruce D."/>
            <person name="Goodwin L."/>
            <person name="Pitluck S."/>
            <person name="Mikhailova N."/>
            <person name="Pati A."/>
            <person name="Ivanova N."/>
            <person name="Mavromatis K."/>
            <person name="Chen A."/>
            <person name="Palaniappan K."/>
            <person name="Chain P."/>
            <person name="Land M."/>
            <person name="Hauser L."/>
            <person name="Chang Y.J."/>
            <person name="Jeffries C.D."/>
            <person name="Chertkov O."/>
            <person name="Brettin T."/>
            <person name="Detter J.C."/>
            <person name="Han C."/>
            <person name="Ali Z."/>
            <person name="Tindall B.J."/>
            <person name="Goker M."/>
            <person name="Bristow J."/>
            <person name="Eisen J.A."/>
            <person name="Markowitz V."/>
            <person name="Hugenholtz P."/>
            <person name="Kyrpides N.C."/>
            <person name="Klenk H.P."/>
        </authorList>
    </citation>
    <scope>NUCLEOTIDE SEQUENCE [LARGE SCALE GENOMIC DNA]</scope>
    <source>
        <strain evidence="5">DSM 44928 / JCM 14897 / NBRC 102108 / NRRL B-24433 / ID139908</strain>
    </source>
</reference>
<evidence type="ECO:0000313" key="5">
    <source>
        <dbReference type="Proteomes" id="UP000000851"/>
    </source>
</evidence>
<dbReference type="InterPro" id="IPR051179">
    <property type="entry name" value="WD_repeat_multifunction"/>
</dbReference>
<dbReference type="SUPFAM" id="SSF50978">
    <property type="entry name" value="WD40 repeat-like"/>
    <property type="match status" value="1"/>
</dbReference>
<feature type="repeat" description="WD" evidence="3">
    <location>
        <begin position="353"/>
        <end position="397"/>
    </location>
</feature>
<name>C7Q1N0_CATAD</name>
<dbReference type="KEGG" id="cai:Caci_6735"/>
<dbReference type="Proteomes" id="UP000000851">
    <property type="component" value="Chromosome"/>
</dbReference>
<dbReference type="PANTHER" id="PTHR19857">
    <property type="entry name" value="MITOCHONDRIAL DIVISION PROTEIN 1-RELATED"/>
    <property type="match status" value="1"/>
</dbReference>
<dbReference type="PANTHER" id="PTHR19857:SF8">
    <property type="entry name" value="ANGIO-ASSOCIATED MIGRATORY CELL PROTEIN"/>
    <property type="match status" value="1"/>
</dbReference>
<protein>
    <submittedName>
        <fullName evidence="4">WD-40 repeat protein</fullName>
    </submittedName>
</protein>
<dbReference type="InParanoid" id="C7Q1N0"/>
<keyword evidence="2" id="KW-0677">Repeat</keyword>
<evidence type="ECO:0000256" key="3">
    <source>
        <dbReference type="PROSITE-ProRule" id="PRU00221"/>
    </source>
</evidence>
<evidence type="ECO:0000256" key="2">
    <source>
        <dbReference type="ARBA" id="ARBA00022737"/>
    </source>
</evidence>
<dbReference type="Gene3D" id="2.130.10.10">
    <property type="entry name" value="YVTN repeat-like/Quinoprotein amine dehydrogenase"/>
    <property type="match status" value="2"/>
</dbReference>
<dbReference type="STRING" id="479433.Caci_6735"/>
<dbReference type="SMART" id="SM00320">
    <property type="entry name" value="WD40"/>
    <property type="match status" value="4"/>
</dbReference>
<dbReference type="EMBL" id="CP001700">
    <property type="protein sequence ID" value="ACU75581.1"/>
    <property type="molecule type" value="Genomic_DNA"/>
</dbReference>
<evidence type="ECO:0000256" key="1">
    <source>
        <dbReference type="ARBA" id="ARBA00022574"/>
    </source>
</evidence>
<accession>C7Q1N0</accession>
<dbReference type="eggNOG" id="COG2319">
    <property type="taxonomic scope" value="Bacteria"/>
</dbReference>
<dbReference type="InterPro" id="IPR015943">
    <property type="entry name" value="WD40/YVTN_repeat-like_dom_sf"/>
</dbReference>
<dbReference type="HOGENOM" id="CLU_437890_0_0_11"/>
<keyword evidence="1 3" id="KW-0853">WD repeat</keyword>